<reference evidence="2" key="1">
    <citation type="journal article" date="2023" name="G3 (Bethesda)">
        <title>Genome assembly and association tests identify interacting loci associated with vigor, precocity, and sex in interspecific pistachio rootstocks.</title>
        <authorList>
            <person name="Palmer W."/>
            <person name="Jacygrad E."/>
            <person name="Sagayaradj S."/>
            <person name="Cavanaugh K."/>
            <person name="Han R."/>
            <person name="Bertier L."/>
            <person name="Beede B."/>
            <person name="Kafkas S."/>
            <person name="Golino D."/>
            <person name="Preece J."/>
            <person name="Michelmore R."/>
        </authorList>
    </citation>
    <scope>NUCLEOTIDE SEQUENCE [LARGE SCALE GENOMIC DNA]</scope>
</reference>
<keyword evidence="2" id="KW-1185">Reference proteome</keyword>
<sequence>MVRATRILSKGRKAPADLNLLKVLQSEITHELSSKRFQGIQNGPVGGFTLEYDAPQSQDVVLWRKCESGEEIAVSAMLGLDTFAREGIFPREVLMKVCVKKPGLSSMLHFDCGVSEVDSGRSEFDIHNACYLQSATCPGPSVYRGPMFSSVNWYAYSLRKLVSEMVLVCFCPSSTVASSRKPLSTLDRQLQGALKEYLVARGIGESLTNFLLLHLHKKEQGQYVNWLQKLESLVAKGE</sequence>
<organism evidence="1 2">
    <name type="scientific">Pistacia integerrima</name>
    <dbReference type="NCBI Taxonomy" id="434235"/>
    <lineage>
        <taxon>Eukaryota</taxon>
        <taxon>Viridiplantae</taxon>
        <taxon>Streptophyta</taxon>
        <taxon>Embryophyta</taxon>
        <taxon>Tracheophyta</taxon>
        <taxon>Spermatophyta</taxon>
        <taxon>Magnoliopsida</taxon>
        <taxon>eudicotyledons</taxon>
        <taxon>Gunneridae</taxon>
        <taxon>Pentapetalae</taxon>
        <taxon>rosids</taxon>
        <taxon>malvids</taxon>
        <taxon>Sapindales</taxon>
        <taxon>Anacardiaceae</taxon>
        <taxon>Pistacia</taxon>
    </lineage>
</organism>
<accession>A0ACC0YTV6</accession>
<protein>
    <submittedName>
        <fullName evidence="1">Uncharacterized protein</fullName>
    </submittedName>
</protein>
<comment type="caution">
    <text evidence="1">The sequence shown here is derived from an EMBL/GenBank/DDBJ whole genome shotgun (WGS) entry which is preliminary data.</text>
</comment>
<dbReference type="Proteomes" id="UP001163603">
    <property type="component" value="Chromosome 4"/>
</dbReference>
<name>A0ACC0YTV6_9ROSI</name>
<evidence type="ECO:0000313" key="1">
    <source>
        <dbReference type="EMBL" id="KAJ0042113.1"/>
    </source>
</evidence>
<gene>
    <name evidence="1" type="ORF">Pint_17838</name>
</gene>
<evidence type="ECO:0000313" key="2">
    <source>
        <dbReference type="Proteomes" id="UP001163603"/>
    </source>
</evidence>
<proteinExistence type="predicted"/>
<dbReference type="EMBL" id="CM047739">
    <property type="protein sequence ID" value="KAJ0042113.1"/>
    <property type="molecule type" value="Genomic_DNA"/>
</dbReference>